<dbReference type="PANTHER" id="PTHR34115:SF15">
    <property type="entry name" value="PROTEIN, PUTATIVE-RELATED"/>
    <property type="match status" value="1"/>
</dbReference>
<keyword evidence="1" id="KW-0472">Membrane</keyword>
<evidence type="ECO:0000313" key="3">
    <source>
        <dbReference type="Proteomes" id="UP001157006"/>
    </source>
</evidence>
<organism evidence="2 3">
    <name type="scientific">Vicia faba</name>
    <name type="common">Broad bean</name>
    <name type="synonym">Faba vulgaris</name>
    <dbReference type="NCBI Taxonomy" id="3906"/>
    <lineage>
        <taxon>Eukaryota</taxon>
        <taxon>Viridiplantae</taxon>
        <taxon>Streptophyta</taxon>
        <taxon>Embryophyta</taxon>
        <taxon>Tracheophyta</taxon>
        <taxon>Spermatophyta</taxon>
        <taxon>Magnoliopsida</taxon>
        <taxon>eudicotyledons</taxon>
        <taxon>Gunneridae</taxon>
        <taxon>Pentapetalae</taxon>
        <taxon>rosids</taxon>
        <taxon>fabids</taxon>
        <taxon>Fabales</taxon>
        <taxon>Fabaceae</taxon>
        <taxon>Papilionoideae</taxon>
        <taxon>50 kb inversion clade</taxon>
        <taxon>NPAAA clade</taxon>
        <taxon>Hologalegina</taxon>
        <taxon>IRL clade</taxon>
        <taxon>Fabeae</taxon>
        <taxon>Vicia</taxon>
    </lineage>
</organism>
<reference evidence="2 3" key="1">
    <citation type="submission" date="2023-01" db="EMBL/GenBank/DDBJ databases">
        <authorList>
            <person name="Kreplak J."/>
        </authorList>
    </citation>
    <scope>NUCLEOTIDE SEQUENCE [LARGE SCALE GENOMIC DNA]</scope>
</reference>
<dbReference type="InterPro" id="IPR053258">
    <property type="entry name" value="Ca-permeable_cation_channel"/>
</dbReference>
<keyword evidence="3" id="KW-1185">Reference proteome</keyword>
<dbReference type="AlphaFoldDB" id="A0AAV0YUX6"/>
<dbReference type="PANTHER" id="PTHR34115">
    <property type="entry name" value="PROTEIN, PUTATIVE-RELATED"/>
    <property type="match status" value="1"/>
</dbReference>
<accession>A0AAV0YUX6</accession>
<evidence type="ECO:0000313" key="2">
    <source>
        <dbReference type="EMBL" id="CAI8590006.1"/>
    </source>
</evidence>
<feature type="transmembrane region" description="Helical" evidence="1">
    <location>
        <begin position="40"/>
        <end position="59"/>
    </location>
</feature>
<feature type="transmembrane region" description="Helical" evidence="1">
    <location>
        <begin position="123"/>
        <end position="145"/>
    </location>
</feature>
<protein>
    <recommendedName>
        <fullName evidence="4">Transmembrane protein</fullName>
    </recommendedName>
</protein>
<feature type="transmembrane region" description="Helical" evidence="1">
    <location>
        <begin position="71"/>
        <end position="88"/>
    </location>
</feature>
<proteinExistence type="predicted"/>
<feature type="transmembrane region" description="Helical" evidence="1">
    <location>
        <begin position="100"/>
        <end position="117"/>
    </location>
</feature>
<keyword evidence="1" id="KW-1133">Transmembrane helix</keyword>
<evidence type="ECO:0008006" key="4">
    <source>
        <dbReference type="Google" id="ProtNLM"/>
    </source>
</evidence>
<sequence>MEDLARTRSSFTRNHQVTINVVGVHVYNNIMGVKLETNPLHGLVTFMFFVLLAFLQISYPNNPTAFQLHPKTMLVSIASFLLYCMGYWINLQFATRLDTFMEVFASLSIVSLLLMFFPDNWEFSGFIIMYTLWFISHVFVMIIRLRLQMRRGLRQLLPTTSIGLN</sequence>
<keyword evidence="1" id="KW-0812">Transmembrane</keyword>
<dbReference type="Proteomes" id="UP001157006">
    <property type="component" value="Chromosome 1L"/>
</dbReference>
<name>A0AAV0YUX6_VICFA</name>
<evidence type="ECO:0000256" key="1">
    <source>
        <dbReference type="SAM" id="Phobius"/>
    </source>
</evidence>
<dbReference type="EMBL" id="OX451736">
    <property type="protein sequence ID" value="CAI8590006.1"/>
    <property type="molecule type" value="Genomic_DNA"/>
</dbReference>
<gene>
    <name evidence="2" type="ORF">VFH_I420760</name>
</gene>